<proteinExistence type="predicted"/>
<reference evidence="1" key="2">
    <citation type="journal article" date="2023" name="Int. J. Mol. Sci.">
        <title>De Novo Assembly and Annotation of 11 Diverse Shrub Willow (Salix) Genomes Reveals Novel Gene Organization in Sex-Linked Regions.</title>
        <authorList>
            <person name="Hyden B."/>
            <person name="Feng K."/>
            <person name="Yates T.B."/>
            <person name="Jawdy S."/>
            <person name="Cereghino C."/>
            <person name="Smart L.B."/>
            <person name="Muchero W."/>
        </authorList>
    </citation>
    <scope>NUCLEOTIDE SEQUENCE</scope>
    <source>
        <tissue evidence="1">Shoot tip</tissue>
    </source>
</reference>
<evidence type="ECO:0000313" key="2">
    <source>
        <dbReference type="Proteomes" id="UP001151752"/>
    </source>
</evidence>
<reference evidence="1" key="1">
    <citation type="submission" date="2022-11" db="EMBL/GenBank/DDBJ databases">
        <authorList>
            <person name="Hyden B.L."/>
            <person name="Feng K."/>
            <person name="Yates T."/>
            <person name="Jawdy S."/>
            <person name="Smart L.B."/>
            <person name="Muchero W."/>
        </authorList>
    </citation>
    <scope>NUCLEOTIDE SEQUENCE</scope>
    <source>
        <tissue evidence="1">Shoot tip</tissue>
    </source>
</reference>
<evidence type="ECO:0000313" key="1">
    <source>
        <dbReference type="EMBL" id="KAJ6727728.1"/>
    </source>
</evidence>
<accession>A0A9Q0UD49</accession>
<name>A0A9Q0UD49_9ROSI</name>
<dbReference type="EMBL" id="JAPFFM010000012">
    <property type="protein sequence ID" value="KAJ6727728.1"/>
    <property type="molecule type" value="Genomic_DNA"/>
</dbReference>
<keyword evidence="2" id="KW-1185">Reference proteome</keyword>
<sequence>MRGQAWDINIQELGAQLMCVDSFTWIGFLQLLLLAQQDAKLLVLHTGFMYRTELYSLQMVLNCASTSTTRNESCMPKCSWHGYTCSVSNHFKCKNTMSASLFLSPATKFSSLRYEVCVTGDASVDVEQLKLSVMYSPGFMLHTSH</sequence>
<dbReference type="Proteomes" id="UP001151752">
    <property type="component" value="Chromosome 11"/>
</dbReference>
<gene>
    <name evidence="1" type="ORF">OIU74_005889</name>
</gene>
<dbReference type="AlphaFoldDB" id="A0A9Q0UD49"/>
<protein>
    <submittedName>
        <fullName evidence="1">Uncharacterized protein</fullName>
    </submittedName>
</protein>
<comment type="caution">
    <text evidence="1">The sequence shown here is derived from an EMBL/GenBank/DDBJ whole genome shotgun (WGS) entry which is preliminary data.</text>
</comment>
<organism evidence="1 2">
    <name type="scientific">Salix koriyanagi</name>
    <dbReference type="NCBI Taxonomy" id="2511006"/>
    <lineage>
        <taxon>Eukaryota</taxon>
        <taxon>Viridiplantae</taxon>
        <taxon>Streptophyta</taxon>
        <taxon>Embryophyta</taxon>
        <taxon>Tracheophyta</taxon>
        <taxon>Spermatophyta</taxon>
        <taxon>Magnoliopsida</taxon>
        <taxon>eudicotyledons</taxon>
        <taxon>Gunneridae</taxon>
        <taxon>Pentapetalae</taxon>
        <taxon>rosids</taxon>
        <taxon>fabids</taxon>
        <taxon>Malpighiales</taxon>
        <taxon>Salicaceae</taxon>
        <taxon>Saliceae</taxon>
        <taxon>Salix</taxon>
    </lineage>
</organism>